<sequence>MIGIIVFFFIQSNNSDTTSNQGSLTQNVNDNNDQIDIVLNDINSSEQESSDVGDDTQSYSDKYMAKFRTRDSSCGNVSNYADGKRGGNISDVDQFFTNGKDQGENYARYVPGKQRKETDADKFNSEALLPQENNKDWFDDPYEATSVKNTHLINIYRPIGVDTISTTLKNPSRDIRGAPMVPKYAVSPWGNSSWEPDTNIRNQSLCY</sequence>
<evidence type="ECO:0000259" key="1">
    <source>
        <dbReference type="Pfam" id="PF23983"/>
    </source>
</evidence>
<reference evidence="2" key="1">
    <citation type="journal article" date="2017" name="Elife">
        <title>The kinetoplastid-infecting Bodo saltans virus (BsV), a window into the most abundant giant viruses in the sea.</title>
        <authorList>
            <person name="Deeg C.M."/>
            <person name="Chow C.-E.T."/>
            <person name="Suttle C.A."/>
        </authorList>
    </citation>
    <scope>NUCLEOTIDE SEQUENCE</scope>
    <source>
        <strain evidence="2">NG1</strain>
    </source>
</reference>
<organism evidence="2">
    <name type="scientific">Bodo saltans virus</name>
    <dbReference type="NCBI Taxonomy" id="2024608"/>
    <lineage>
        <taxon>Viruses</taxon>
        <taxon>Varidnaviria</taxon>
        <taxon>Bamfordvirae</taxon>
        <taxon>Nucleocytoviricota</taxon>
        <taxon>Megaviricetes</taxon>
        <taxon>Imitervirales</taxon>
        <taxon>Mimiviridae</taxon>
        <taxon>Klosneuvirinae</taxon>
        <taxon>Theiavirus</taxon>
        <taxon>Theiavirus salishense</taxon>
    </lineage>
</organism>
<protein>
    <recommendedName>
        <fullName evidence="1">Minor capsid protein P11 C-terminal conserved region domain-containing protein</fullName>
    </recommendedName>
</protein>
<keyword evidence="3" id="KW-1185">Reference proteome</keyword>
<gene>
    <name evidence="2" type="ORF">BMW23_0451</name>
</gene>
<evidence type="ECO:0000313" key="2">
    <source>
        <dbReference type="EMBL" id="ATZ80503.1"/>
    </source>
</evidence>
<accession>A0A2H4UU90</accession>
<dbReference type="Pfam" id="PF23983">
    <property type="entry name" value="P11_C"/>
    <property type="match status" value="1"/>
</dbReference>
<dbReference type="EMBL" id="MF782455">
    <property type="protein sequence ID" value="ATZ80503.1"/>
    <property type="molecule type" value="Genomic_DNA"/>
</dbReference>
<proteinExistence type="predicted"/>
<name>A0A2H4UU90_9VIRU</name>
<dbReference type="Proteomes" id="UP000240325">
    <property type="component" value="Segment"/>
</dbReference>
<feature type="domain" description="Minor capsid protein P11 C-terminal conserved region" evidence="1">
    <location>
        <begin position="123"/>
        <end position="203"/>
    </location>
</feature>
<evidence type="ECO:0000313" key="3">
    <source>
        <dbReference type="Proteomes" id="UP000240325"/>
    </source>
</evidence>
<dbReference type="InterPro" id="IPR055730">
    <property type="entry name" value="P11_C"/>
</dbReference>